<organism evidence="2 3">
    <name type="scientific">candidate division LCP-89 bacterium B3_LCP</name>
    <dbReference type="NCBI Taxonomy" id="2012998"/>
    <lineage>
        <taxon>Bacteria</taxon>
        <taxon>Pseudomonadati</taxon>
        <taxon>Bacteria division LCP-89</taxon>
    </lineage>
</organism>
<gene>
    <name evidence="2" type="ORF">CEE37_00930</name>
</gene>
<comment type="caution">
    <text evidence="2">The sequence shown here is derived from an EMBL/GenBank/DDBJ whole genome shotgun (WGS) entry which is preliminary data.</text>
</comment>
<reference evidence="2 3" key="1">
    <citation type="submission" date="2017-06" db="EMBL/GenBank/DDBJ databases">
        <title>Novel microbial phyla capable of carbon fixation and sulfur reduction in deep-sea sediments.</title>
        <authorList>
            <person name="Huang J."/>
            <person name="Baker B."/>
            <person name="Wang Y."/>
        </authorList>
    </citation>
    <scope>NUCLEOTIDE SEQUENCE [LARGE SCALE GENOMIC DNA]</scope>
    <source>
        <strain evidence="2">B3_LCP</strain>
    </source>
</reference>
<sequence length="740" mass="82563">MKLTVVIITVLMLTGLCNAQHDPETEQNSQDAWQLMLSQLNLNESNLGFKPKGYWTRYPDPKDIPFKLLAFDDLFAEPQRIYDFVKIMALSVEDYLHPDYLSGSDRGHSKGLLKVAYYCGVRNATAQFRDYSASLWAELDEEEPLLLAIKAIYNQTGRVYRYNAMGQAADFPLLERDFRQAIEPINPQVRVAIARTLLHLLEAHRFQQIGMRNVDYEKALSCWRIRHLGETEFDGLEYFPQLEDCARNVDINSIYYAGYKLLASAEMLADSLSALLDDKGINWKKQNLNVVTPIGRIVLSGSKNDVHQYSDAFLLVDFGGNDTYRGAIGSTPSLNIPISLAVDLSGHDKYINEDEYLPSQGAAIFGAGVLLDVSGDDIYRSKRLSQGAAMLGIGVLADMEGDDEYHMWTSGQGGAYFGVGVAIDNSGDDKYTLWGDGQGYGGLGGVGTLINRTGSDHYRCEPLSENAFRPDYHSKDGKYNYSYSQGCGIGRRGDITDGHSWAGGMGTIIDLRGDDLYESANWSLGCGYWYGMGFAYDGGGDDVYRSANWTQASGAHFGIGALIDEGGNDEHIVHGHQSAGLGFGHDFTISLLLNRGGNDKYRIRKDGLGYAINMSQVFFFDTEGEDRYVTGGGRNYGRNNFRQYNPPIIGAFQMLFADQICLFADVQGKDSYLRLDSDTEKTNPDPDMADGVEFYFPTDAQRDSLSNKRYYGLGKDIEEFNGPEIEAFRDKMKKRFEEFK</sequence>
<protein>
    <submittedName>
        <fullName evidence="2">Uncharacterized protein</fullName>
    </submittedName>
</protein>
<evidence type="ECO:0000313" key="2">
    <source>
        <dbReference type="EMBL" id="TKJ42274.1"/>
    </source>
</evidence>
<dbReference type="AlphaFoldDB" id="A0A532V4Z0"/>
<evidence type="ECO:0000313" key="3">
    <source>
        <dbReference type="Proteomes" id="UP000319619"/>
    </source>
</evidence>
<dbReference type="Proteomes" id="UP000319619">
    <property type="component" value="Unassembled WGS sequence"/>
</dbReference>
<name>A0A532V4Z0_UNCL8</name>
<proteinExistence type="predicted"/>
<evidence type="ECO:0000256" key="1">
    <source>
        <dbReference type="SAM" id="SignalP"/>
    </source>
</evidence>
<accession>A0A532V4Z0</accession>
<dbReference type="EMBL" id="NJBN01000001">
    <property type="protein sequence ID" value="TKJ42274.1"/>
    <property type="molecule type" value="Genomic_DNA"/>
</dbReference>
<keyword evidence="1" id="KW-0732">Signal</keyword>
<feature type="signal peptide" evidence="1">
    <location>
        <begin position="1"/>
        <end position="19"/>
    </location>
</feature>
<feature type="chain" id="PRO_5022175146" evidence="1">
    <location>
        <begin position="20"/>
        <end position="740"/>
    </location>
</feature>